<reference evidence="8 9" key="1">
    <citation type="submission" date="2014-04" db="EMBL/GenBank/DDBJ databases">
        <authorList>
            <consortium name="DOE Joint Genome Institute"/>
            <person name="Kuo A."/>
            <person name="Kohler A."/>
            <person name="Nagy L.G."/>
            <person name="Floudas D."/>
            <person name="Copeland A."/>
            <person name="Barry K.W."/>
            <person name="Cichocki N."/>
            <person name="Veneault-Fourrey C."/>
            <person name="LaButti K."/>
            <person name="Lindquist E.A."/>
            <person name="Lipzen A."/>
            <person name="Lundell T."/>
            <person name="Morin E."/>
            <person name="Murat C."/>
            <person name="Sun H."/>
            <person name="Tunlid A."/>
            <person name="Henrissat B."/>
            <person name="Grigoriev I.V."/>
            <person name="Hibbett D.S."/>
            <person name="Martin F."/>
            <person name="Nordberg H.P."/>
            <person name="Cantor M.N."/>
            <person name="Hua S.X."/>
        </authorList>
    </citation>
    <scope>NUCLEOTIDE SEQUENCE [LARGE SCALE GENOMIC DNA]</scope>
    <source>
        <strain evidence="8 9">LaAM-08-1</strain>
    </source>
</reference>
<dbReference type="SMART" id="SM00679">
    <property type="entry name" value="CTNS"/>
    <property type="match status" value="2"/>
</dbReference>
<evidence type="ECO:0000256" key="3">
    <source>
        <dbReference type="ARBA" id="ARBA00022989"/>
    </source>
</evidence>
<feature type="transmembrane region" description="Helical" evidence="7">
    <location>
        <begin position="42"/>
        <end position="63"/>
    </location>
</feature>
<dbReference type="FunFam" id="1.20.1280.290:FF:000009">
    <property type="entry name" value="PQ loop repeat family protein"/>
    <property type="match status" value="1"/>
</dbReference>
<dbReference type="FunFam" id="1.20.1280.290:FF:000012">
    <property type="entry name" value="Vacuolar membrane PQ loop repeat protein"/>
    <property type="match status" value="1"/>
</dbReference>
<evidence type="ECO:0000256" key="5">
    <source>
        <dbReference type="ARBA" id="ARBA00038039"/>
    </source>
</evidence>
<comment type="catalytic activity">
    <reaction evidence="6">
        <text>L-histidine(out) + L-arginine(in) = L-histidine(in) + L-arginine(out)</text>
        <dbReference type="Rhea" id="RHEA:71063"/>
        <dbReference type="ChEBI" id="CHEBI:32682"/>
        <dbReference type="ChEBI" id="CHEBI:57595"/>
    </reaction>
</comment>
<feature type="transmembrane region" description="Helical" evidence="7">
    <location>
        <begin position="69"/>
        <end position="90"/>
    </location>
</feature>
<dbReference type="PANTHER" id="PTHR16201">
    <property type="entry name" value="SEVEN TRANSMEMBRANE PROTEIN 1-RELATED"/>
    <property type="match status" value="1"/>
</dbReference>
<keyword evidence="4 7" id="KW-0472">Membrane</keyword>
<feature type="transmembrane region" description="Helical" evidence="7">
    <location>
        <begin position="129"/>
        <end position="148"/>
    </location>
</feature>
<feature type="transmembrane region" description="Helical" evidence="7">
    <location>
        <begin position="236"/>
        <end position="255"/>
    </location>
</feature>
<comment type="subcellular location">
    <subcellularLocation>
        <location evidence="1">Membrane</location>
        <topology evidence="1">Multi-pass membrane protein</topology>
    </subcellularLocation>
</comment>
<accession>A0A0C9Y294</accession>
<dbReference type="GO" id="GO:0098852">
    <property type="term" value="C:lytic vacuole membrane"/>
    <property type="evidence" value="ECO:0007669"/>
    <property type="project" value="UniProtKB-ARBA"/>
</dbReference>
<comment type="similarity">
    <text evidence="5">Belongs to the laat-1 family.</text>
</comment>
<dbReference type="InterPro" id="IPR051415">
    <property type="entry name" value="LAAT-1"/>
</dbReference>
<evidence type="ECO:0008006" key="10">
    <source>
        <dbReference type="Google" id="ProtNLM"/>
    </source>
</evidence>
<dbReference type="EMBL" id="KN838544">
    <property type="protein sequence ID" value="KIK07944.1"/>
    <property type="molecule type" value="Genomic_DNA"/>
</dbReference>
<dbReference type="STRING" id="1095629.A0A0C9Y294"/>
<keyword evidence="2 7" id="KW-0812">Transmembrane</keyword>
<evidence type="ECO:0000256" key="1">
    <source>
        <dbReference type="ARBA" id="ARBA00004141"/>
    </source>
</evidence>
<dbReference type="GO" id="GO:0034486">
    <property type="term" value="P:vacuolar transmembrane transport"/>
    <property type="evidence" value="ECO:0007669"/>
    <property type="project" value="UniProtKB-ARBA"/>
</dbReference>
<feature type="transmembrane region" description="Helical" evidence="7">
    <location>
        <begin position="168"/>
        <end position="186"/>
    </location>
</feature>
<gene>
    <name evidence="8" type="ORF">K443DRAFT_665207</name>
</gene>
<keyword evidence="3 7" id="KW-1133">Transmembrane helix</keyword>
<dbReference type="Proteomes" id="UP000054477">
    <property type="component" value="Unassembled WGS sequence"/>
</dbReference>
<evidence type="ECO:0000256" key="7">
    <source>
        <dbReference type="SAM" id="Phobius"/>
    </source>
</evidence>
<dbReference type="GO" id="GO:0015174">
    <property type="term" value="F:basic amino acid transmembrane transporter activity"/>
    <property type="evidence" value="ECO:0007669"/>
    <property type="project" value="UniProtKB-ARBA"/>
</dbReference>
<feature type="transmembrane region" description="Helical" evidence="7">
    <location>
        <begin position="12"/>
        <end position="30"/>
    </location>
</feature>
<dbReference type="OrthoDB" id="8048523at2759"/>
<evidence type="ECO:0000313" key="9">
    <source>
        <dbReference type="Proteomes" id="UP000054477"/>
    </source>
</evidence>
<dbReference type="Gene3D" id="1.20.1280.290">
    <property type="match status" value="2"/>
</dbReference>
<name>A0A0C9Y294_9AGAR</name>
<feature type="transmembrane region" description="Helical" evidence="7">
    <location>
        <begin position="198"/>
        <end position="216"/>
    </location>
</feature>
<organism evidence="8 9">
    <name type="scientific">Laccaria amethystina LaAM-08-1</name>
    <dbReference type="NCBI Taxonomy" id="1095629"/>
    <lineage>
        <taxon>Eukaryota</taxon>
        <taxon>Fungi</taxon>
        <taxon>Dikarya</taxon>
        <taxon>Basidiomycota</taxon>
        <taxon>Agaricomycotina</taxon>
        <taxon>Agaricomycetes</taxon>
        <taxon>Agaricomycetidae</taxon>
        <taxon>Agaricales</taxon>
        <taxon>Agaricineae</taxon>
        <taxon>Hydnangiaceae</taxon>
        <taxon>Laccaria</taxon>
    </lineage>
</organism>
<sequence>MLSSEEENLSSVLGWISIACWIVVYSPQIYENYLLQSGEGLSVLFVIVWLLGDLFSLIGALLGGLLPTVIILACYYTICDLILFCQIYYFRWKRNRTGLGEHGEETPLLSGDDRQIVEITPVKIIAARYMSALLFVVAVGIAACRISNKPDVEEATTIQSLLIDRWWLVQTLGWSSALLFLGARVPQILKNFKTRCEGLSPALFFFAIFGNTTYAWSICAKSMDRGYLINNAGWLAGNTLTVLLDIFVLCQFIYYRATDTIAPLSNVNDTRSH</sequence>
<evidence type="ECO:0000313" key="8">
    <source>
        <dbReference type="EMBL" id="KIK07944.1"/>
    </source>
</evidence>
<dbReference type="InterPro" id="IPR006603">
    <property type="entry name" value="PQ-loop_rpt"/>
</dbReference>
<proteinExistence type="inferred from homology"/>
<evidence type="ECO:0000256" key="6">
    <source>
        <dbReference type="ARBA" id="ARBA00050768"/>
    </source>
</evidence>
<keyword evidence="9" id="KW-1185">Reference proteome</keyword>
<dbReference type="Pfam" id="PF04193">
    <property type="entry name" value="PQ-loop"/>
    <property type="match status" value="2"/>
</dbReference>
<dbReference type="HOGENOM" id="CLU_019699_1_0_1"/>
<reference evidence="9" key="2">
    <citation type="submission" date="2015-01" db="EMBL/GenBank/DDBJ databases">
        <title>Evolutionary Origins and Diversification of the Mycorrhizal Mutualists.</title>
        <authorList>
            <consortium name="DOE Joint Genome Institute"/>
            <consortium name="Mycorrhizal Genomics Consortium"/>
            <person name="Kohler A."/>
            <person name="Kuo A."/>
            <person name="Nagy L.G."/>
            <person name="Floudas D."/>
            <person name="Copeland A."/>
            <person name="Barry K.W."/>
            <person name="Cichocki N."/>
            <person name="Veneault-Fourrey C."/>
            <person name="LaButti K."/>
            <person name="Lindquist E.A."/>
            <person name="Lipzen A."/>
            <person name="Lundell T."/>
            <person name="Morin E."/>
            <person name="Murat C."/>
            <person name="Riley R."/>
            <person name="Ohm R."/>
            <person name="Sun H."/>
            <person name="Tunlid A."/>
            <person name="Henrissat B."/>
            <person name="Grigoriev I.V."/>
            <person name="Hibbett D.S."/>
            <person name="Martin F."/>
        </authorList>
    </citation>
    <scope>NUCLEOTIDE SEQUENCE [LARGE SCALE GENOMIC DNA]</scope>
    <source>
        <strain evidence="9">LaAM-08-1</strain>
    </source>
</reference>
<protein>
    <recommendedName>
        <fullName evidence="10">PQ-loop-domain-containing protein</fullName>
    </recommendedName>
</protein>
<dbReference type="AlphaFoldDB" id="A0A0C9Y294"/>
<evidence type="ECO:0000256" key="2">
    <source>
        <dbReference type="ARBA" id="ARBA00022692"/>
    </source>
</evidence>
<dbReference type="PANTHER" id="PTHR16201:SF44">
    <property type="entry name" value="SEVEN TRANSMEMBRANE PROTEIN 1"/>
    <property type="match status" value="1"/>
</dbReference>
<evidence type="ECO:0000256" key="4">
    <source>
        <dbReference type="ARBA" id="ARBA00023136"/>
    </source>
</evidence>